<dbReference type="InterPro" id="IPR047001">
    <property type="entry name" value="MnmG_C_subdom"/>
</dbReference>
<gene>
    <name evidence="11 13" type="primary">mnmG</name>
    <name evidence="11" type="synonym">gidA</name>
    <name evidence="13" type="ORF">JI741_11100</name>
</gene>
<dbReference type="PROSITE" id="PS01280">
    <property type="entry name" value="GIDA_1"/>
    <property type="match status" value="1"/>
</dbReference>
<reference evidence="13 14" key="1">
    <citation type="submission" date="2021-01" db="EMBL/GenBank/DDBJ databases">
        <title>Chryseolinea sp. Jin1 Genome sequencing and assembly.</title>
        <authorList>
            <person name="Kim I."/>
        </authorList>
    </citation>
    <scope>NUCLEOTIDE SEQUENCE [LARGE SCALE GENOMIC DNA]</scope>
    <source>
        <strain evidence="13 14">Jin1</strain>
    </source>
</reference>
<dbReference type="Gene3D" id="1.10.10.1800">
    <property type="entry name" value="tRNA uridine 5-carboxymethylaminomethyl modification enzyme MnmG/GidA"/>
    <property type="match status" value="1"/>
</dbReference>
<keyword evidence="6 11" id="KW-0819">tRNA processing</keyword>
<feature type="binding site" evidence="11">
    <location>
        <begin position="11"/>
        <end position="16"/>
    </location>
    <ligand>
        <name>FAD</name>
        <dbReference type="ChEBI" id="CHEBI:57692"/>
    </ligand>
</feature>
<comment type="subunit">
    <text evidence="9 11">Homodimer. Heterotetramer of two MnmE and two MnmG subunits.</text>
</comment>
<protein>
    <recommendedName>
        <fullName evidence="4 11">tRNA uridine 5-carboxymethylaminomethyl modification enzyme MnmG</fullName>
    </recommendedName>
    <alternativeName>
        <fullName evidence="10 11">Glucose-inhibited division protein A</fullName>
    </alternativeName>
</protein>
<comment type="similarity">
    <text evidence="3 11">Belongs to the MnmG family.</text>
</comment>
<evidence type="ECO:0000256" key="7">
    <source>
        <dbReference type="ARBA" id="ARBA00022827"/>
    </source>
</evidence>
<dbReference type="InterPro" id="IPR049312">
    <property type="entry name" value="GIDA_C_N"/>
</dbReference>
<dbReference type="Pfam" id="PF21680">
    <property type="entry name" value="GIDA_C_1st"/>
    <property type="match status" value="1"/>
</dbReference>
<dbReference type="HAMAP" id="MF_00129">
    <property type="entry name" value="MnmG_GidA"/>
    <property type="match status" value="1"/>
</dbReference>
<evidence type="ECO:0000256" key="5">
    <source>
        <dbReference type="ARBA" id="ARBA00022630"/>
    </source>
</evidence>
<comment type="cofactor">
    <cofactor evidence="1 11">
        <name>FAD</name>
        <dbReference type="ChEBI" id="CHEBI:57692"/>
    </cofactor>
</comment>
<dbReference type="InterPro" id="IPR040131">
    <property type="entry name" value="MnmG_N"/>
</dbReference>
<sequence length="620" mass="69126">MFPEYDVIVVGAGHAGCEAAAAAATMGSKVLMVTMNMNTIAQMSCNPAMGGVAKGQIVREIDALGGMSGIVADKSMIQFRMLNRSKGPAMWSPRTQNDRMKFSEEWRLVLEQTPNLDFWQEMVKEILVEDGRAVGVRTSLGLEIRGKSVVLTNGTFLNGKIHIGEKNFGGGRTAEKAATGLTEQLVSLGFESGRMKTGTPPRVDGRSLNYAKMEEQPGDEDPGKFSYTDTKPLTKQVSCWITYTNDTVHKELQKGFEKSPMFQGRIKGLGPRYCPSIEDKINRFAERDRHQIFVEPEGWNTVEIYVNGFSTSLPEDVQYKALTKIEGFENVKMFRPGYAIEYDFFPPTQLGLSLETHLVQNLYFAGQINGTTGYEEAACQGLMAGINAHQKVHGKDPFILKRSDAYIGVLIDDLVSKGTQEPYRMFTSRAEYRILLRQDNADIRLTELGHAIGLAGQDRFEKVVAKKEAVELLTKELNKLKVEPADINEGLETLQTSAVKEKVAAGHLLKRPQIGITDLKRINSSLETLLNKYATEVQEQAEINIKYDSYIEREEQLVQKLGNLENYRIKTDFDYDRVKALSSEAREKLKRIKPETVGQASRISGVSPADVSVLTIYMGK</sequence>
<dbReference type="SUPFAM" id="SSF51905">
    <property type="entry name" value="FAD/NAD(P)-binding domain"/>
    <property type="match status" value="1"/>
</dbReference>
<comment type="caution">
    <text evidence="13">The sequence shown here is derived from an EMBL/GenBank/DDBJ whole genome shotgun (WGS) entry which is preliminary data.</text>
</comment>
<evidence type="ECO:0000256" key="8">
    <source>
        <dbReference type="ARBA" id="ARBA00023027"/>
    </source>
</evidence>
<feature type="domain" description="tRNA uridine 5-carboxymethylaminomethyl modification enzyme C-terminal subdomain" evidence="12">
    <location>
        <begin position="545"/>
        <end position="616"/>
    </location>
</feature>
<evidence type="ECO:0000256" key="4">
    <source>
        <dbReference type="ARBA" id="ARBA00020461"/>
    </source>
</evidence>
<evidence type="ECO:0000256" key="3">
    <source>
        <dbReference type="ARBA" id="ARBA00007653"/>
    </source>
</evidence>
<evidence type="ECO:0000256" key="10">
    <source>
        <dbReference type="ARBA" id="ARBA00031800"/>
    </source>
</evidence>
<dbReference type="RefSeq" id="WP_202009250.1">
    <property type="nucleotide sequence ID" value="NZ_JAERRB010000003.1"/>
</dbReference>
<keyword evidence="8 11" id="KW-0520">NAD</keyword>
<dbReference type="Pfam" id="PF13932">
    <property type="entry name" value="SAM_GIDA_C"/>
    <property type="match status" value="1"/>
</dbReference>
<accession>A0ABS1KQX6</accession>
<dbReference type="Pfam" id="PF01134">
    <property type="entry name" value="GIDA"/>
    <property type="match status" value="1"/>
</dbReference>
<dbReference type="Gene3D" id="1.10.150.570">
    <property type="entry name" value="GidA associated domain, C-terminal subdomain"/>
    <property type="match status" value="1"/>
</dbReference>
<dbReference type="PROSITE" id="PS01281">
    <property type="entry name" value="GIDA_2"/>
    <property type="match status" value="1"/>
</dbReference>
<evidence type="ECO:0000256" key="6">
    <source>
        <dbReference type="ARBA" id="ARBA00022694"/>
    </source>
</evidence>
<evidence type="ECO:0000256" key="1">
    <source>
        <dbReference type="ARBA" id="ARBA00001974"/>
    </source>
</evidence>
<dbReference type="InterPro" id="IPR036188">
    <property type="entry name" value="FAD/NAD-bd_sf"/>
</dbReference>
<proteinExistence type="inferred from homology"/>
<keyword evidence="7 11" id="KW-0274">FAD</keyword>
<dbReference type="InterPro" id="IPR004416">
    <property type="entry name" value="MnmG"/>
</dbReference>
<evidence type="ECO:0000256" key="11">
    <source>
        <dbReference type="HAMAP-Rule" id="MF_00129"/>
    </source>
</evidence>
<evidence type="ECO:0000313" key="14">
    <source>
        <dbReference type="Proteomes" id="UP000613030"/>
    </source>
</evidence>
<feature type="binding site" evidence="11">
    <location>
        <begin position="270"/>
        <end position="284"/>
    </location>
    <ligand>
        <name>NAD(+)</name>
        <dbReference type="ChEBI" id="CHEBI:57540"/>
    </ligand>
</feature>
<dbReference type="InterPro" id="IPR044920">
    <property type="entry name" value="MnmG_C_subdom_sf"/>
</dbReference>
<keyword evidence="11" id="KW-0963">Cytoplasm</keyword>
<dbReference type="Proteomes" id="UP000613030">
    <property type="component" value="Unassembled WGS sequence"/>
</dbReference>
<evidence type="ECO:0000256" key="9">
    <source>
        <dbReference type="ARBA" id="ARBA00025948"/>
    </source>
</evidence>
<keyword evidence="5 11" id="KW-0285">Flavoprotein</keyword>
<name>A0ABS1KQX6_9BACT</name>
<dbReference type="PANTHER" id="PTHR11806:SF0">
    <property type="entry name" value="PROTEIN MTO1 HOMOLOG, MITOCHONDRIAL"/>
    <property type="match status" value="1"/>
</dbReference>
<dbReference type="InterPro" id="IPR026904">
    <property type="entry name" value="MnmG_C"/>
</dbReference>
<evidence type="ECO:0000256" key="2">
    <source>
        <dbReference type="ARBA" id="ARBA00003717"/>
    </source>
</evidence>
<dbReference type="NCBIfam" id="TIGR00136">
    <property type="entry name" value="mnmG_gidA"/>
    <property type="match status" value="1"/>
</dbReference>
<dbReference type="SMART" id="SM01228">
    <property type="entry name" value="GIDA_assoc_3"/>
    <property type="match status" value="1"/>
</dbReference>
<evidence type="ECO:0000259" key="12">
    <source>
        <dbReference type="SMART" id="SM01228"/>
    </source>
</evidence>
<dbReference type="InterPro" id="IPR020595">
    <property type="entry name" value="MnmG-rel_CS"/>
</dbReference>
<dbReference type="PANTHER" id="PTHR11806">
    <property type="entry name" value="GLUCOSE INHIBITED DIVISION PROTEIN A"/>
    <property type="match status" value="1"/>
</dbReference>
<comment type="function">
    <text evidence="2 11">NAD-binding protein involved in the addition of a carboxymethylaminomethyl (cmnm) group at the wobble position (U34) of certain tRNAs, forming tRNA-cmnm(5)s(2)U34.</text>
</comment>
<comment type="caution">
    <text evidence="11">Lacks conserved residue(s) required for the propagation of feature annotation.</text>
</comment>
<organism evidence="13 14">
    <name type="scientific">Chryseolinea lacunae</name>
    <dbReference type="NCBI Taxonomy" id="2801331"/>
    <lineage>
        <taxon>Bacteria</taxon>
        <taxon>Pseudomonadati</taxon>
        <taxon>Bacteroidota</taxon>
        <taxon>Cytophagia</taxon>
        <taxon>Cytophagales</taxon>
        <taxon>Fulvivirgaceae</taxon>
        <taxon>Chryseolinea</taxon>
    </lineage>
</organism>
<dbReference type="EMBL" id="JAERRB010000003">
    <property type="protein sequence ID" value="MBL0741769.1"/>
    <property type="molecule type" value="Genomic_DNA"/>
</dbReference>
<evidence type="ECO:0000313" key="13">
    <source>
        <dbReference type="EMBL" id="MBL0741769.1"/>
    </source>
</evidence>
<dbReference type="InterPro" id="IPR002218">
    <property type="entry name" value="MnmG-rel"/>
</dbReference>
<dbReference type="Gene3D" id="3.50.50.60">
    <property type="entry name" value="FAD/NAD(P)-binding domain"/>
    <property type="match status" value="2"/>
</dbReference>
<comment type="subcellular location">
    <subcellularLocation>
        <location evidence="11">Cytoplasm</location>
    </subcellularLocation>
</comment>
<keyword evidence="14" id="KW-1185">Reference proteome</keyword>